<proteinExistence type="predicted"/>
<feature type="compositionally biased region" description="Basic and acidic residues" evidence="1">
    <location>
        <begin position="131"/>
        <end position="173"/>
    </location>
</feature>
<feature type="compositionally biased region" description="Basic and acidic residues" evidence="1">
    <location>
        <begin position="109"/>
        <end position="122"/>
    </location>
</feature>
<reference evidence="2" key="1">
    <citation type="submission" date="2019-08" db="EMBL/GenBank/DDBJ databases">
        <authorList>
            <person name="Kucharzyk K."/>
            <person name="Murdoch R.W."/>
            <person name="Higgins S."/>
            <person name="Loffler F."/>
        </authorList>
    </citation>
    <scope>NUCLEOTIDE SEQUENCE</scope>
</reference>
<feature type="compositionally biased region" description="Basic and acidic residues" evidence="1">
    <location>
        <begin position="61"/>
        <end position="75"/>
    </location>
</feature>
<organism evidence="2">
    <name type="scientific">bioreactor metagenome</name>
    <dbReference type="NCBI Taxonomy" id="1076179"/>
    <lineage>
        <taxon>unclassified sequences</taxon>
        <taxon>metagenomes</taxon>
        <taxon>ecological metagenomes</taxon>
    </lineage>
</organism>
<dbReference type="EMBL" id="VSSQ01072700">
    <property type="protein sequence ID" value="MPN24014.1"/>
    <property type="molecule type" value="Genomic_DNA"/>
</dbReference>
<comment type="caution">
    <text evidence="2">The sequence shown here is derived from an EMBL/GenBank/DDBJ whole genome shotgun (WGS) entry which is preliminary data.</text>
</comment>
<name>A0A645GJD2_9ZZZZ</name>
<sequence length="219" mass="24361">MKTEPGRVGIGTLECVDNGADGIEQPADDHQNADRCAAGRYQLRHPEDGSPAHHQIQGDIEPTRSVHPQHSEQHLHRSRPPDQAQQHDARCAAQQGDRQRGVGACDEDRDIRVIDTTQDRRNPVAPVPAVVDRRVAEQHEGGHRPDRAGDSQRDGVRRDHQDQSADKGDRRVDQVQPATQPRFGLRWQGRDLGLSNSAIHRTYGTVGCAPKKRRSRNAV</sequence>
<accession>A0A645GJD2</accession>
<protein>
    <submittedName>
        <fullName evidence="2">Uncharacterized protein</fullName>
    </submittedName>
</protein>
<dbReference type="AlphaFoldDB" id="A0A645GJD2"/>
<evidence type="ECO:0000256" key="1">
    <source>
        <dbReference type="SAM" id="MobiDB-lite"/>
    </source>
</evidence>
<gene>
    <name evidence="2" type="ORF">SDC9_171407</name>
</gene>
<feature type="region of interest" description="Disordered" evidence="1">
    <location>
        <begin position="17"/>
        <end position="188"/>
    </location>
</feature>
<evidence type="ECO:0000313" key="2">
    <source>
        <dbReference type="EMBL" id="MPN24014.1"/>
    </source>
</evidence>